<dbReference type="GO" id="GO:0004540">
    <property type="term" value="F:RNA nuclease activity"/>
    <property type="evidence" value="ECO:0007669"/>
    <property type="project" value="InterPro"/>
</dbReference>
<evidence type="ECO:0000259" key="1">
    <source>
        <dbReference type="Pfam" id="PF01936"/>
    </source>
</evidence>
<evidence type="ECO:0000313" key="2">
    <source>
        <dbReference type="EMBL" id="MDG9699030.1"/>
    </source>
</evidence>
<comment type="caution">
    <text evidence="2">The sequence shown here is derived from an EMBL/GenBank/DDBJ whole genome shotgun (WGS) entry which is preliminary data.</text>
</comment>
<dbReference type="InterPro" id="IPR047140">
    <property type="entry name" value="LabA"/>
</dbReference>
<dbReference type="PANTHER" id="PTHR35458">
    <property type="entry name" value="SLR0755 PROTEIN"/>
    <property type="match status" value="1"/>
</dbReference>
<dbReference type="CDD" id="cd18722">
    <property type="entry name" value="PIN_NicB-like"/>
    <property type="match status" value="1"/>
</dbReference>
<dbReference type="Proteomes" id="UP001237156">
    <property type="component" value="Unassembled WGS sequence"/>
</dbReference>
<dbReference type="PANTHER" id="PTHR35458:SF8">
    <property type="entry name" value="SLR0650 PROTEIN"/>
    <property type="match status" value="1"/>
</dbReference>
<proteinExistence type="predicted"/>
<dbReference type="RefSeq" id="WP_279524011.1">
    <property type="nucleotide sequence ID" value="NZ_JARVII010000007.1"/>
</dbReference>
<dbReference type="InterPro" id="IPR021139">
    <property type="entry name" value="NYN"/>
</dbReference>
<dbReference type="AlphaFoldDB" id="A0AAW6RFM9"/>
<gene>
    <name evidence="2" type="ORF">QB898_04730</name>
</gene>
<dbReference type="EMBL" id="JARVII010000007">
    <property type="protein sequence ID" value="MDG9699030.1"/>
    <property type="molecule type" value="Genomic_DNA"/>
</dbReference>
<sequence>MKTKPSSMIRIGIFYDGTFFWRISNHYKHRHERSSYLSIDGLHDFIRARVARLETDGNADLCRITEAHFFRGRFSLKSVQAMKDPVKQLEVDRFQDQILMHSSIVAHYHPMNEALDPPEEKGIDVWMALEAYDLAAHKNLDVVVLVSGDSDFVPLIRKLNGLGTRVMVVAVNLEGSAKTSQKLMDEASYTLMLSEEIDVQTDPRVEGLFR</sequence>
<dbReference type="Gene3D" id="3.40.50.1010">
    <property type="entry name" value="5'-nuclease"/>
    <property type="match status" value="1"/>
</dbReference>
<protein>
    <submittedName>
        <fullName evidence="2">NYN domain-containing protein</fullName>
    </submittedName>
</protein>
<feature type="domain" description="NYN" evidence="1">
    <location>
        <begin position="76"/>
        <end position="190"/>
    </location>
</feature>
<name>A0AAW6RFM9_9BURK</name>
<dbReference type="Pfam" id="PF01936">
    <property type="entry name" value="NYN"/>
    <property type="match status" value="1"/>
</dbReference>
<accession>A0AAW6RFM9</accession>
<evidence type="ECO:0000313" key="3">
    <source>
        <dbReference type="Proteomes" id="UP001237156"/>
    </source>
</evidence>
<reference evidence="2 3" key="1">
    <citation type="submission" date="2023-04" db="EMBL/GenBank/DDBJ databases">
        <title>Ottowia paracancer sp. nov., isolated from human stomach.</title>
        <authorList>
            <person name="Song Y."/>
        </authorList>
    </citation>
    <scope>NUCLEOTIDE SEQUENCE [LARGE SCALE GENOMIC DNA]</scope>
    <source>
        <strain evidence="2 3">10c7w1</strain>
    </source>
</reference>
<organism evidence="2 3">
    <name type="scientific">Ottowia cancrivicina</name>
    <dbReference type="NCBI Taxonomy" id="3040346"/>
    <lineage>
        <taxon>Bacteria</taxon>
        <taxon>Pseudomonadati</taxon>
        <taxon>Pseudomonadota</taxon>
        <taxon>Betaproteobacteria</taxon>
        <taxon>Burkholderiales</taxon>
        <taxon>Comamonadaceae</taxon>
        <taxon>Ottowia</taxon>
    </lineage>
</organism>
<keyword evidence="3" id="KW-1185">Reference proteome</keyword>